<feature type="compositionally biased region" description="Low complexity" evidence="4">
    <location>
        <begin position="197"/>
        <end position="209"/>
    </location>
</feature>
<dbReference type="PANTHER" id="PTHR15367">
    <property type="entry name" value="DNA-DIRECTED RNA POLYMERASE III"/>
    <property type="match status" value="1"/>
</dbReference>
<evidence type="ECO:0000256" key="1">
    <source>
        <dbReference type="ARBA" id="ARBA00004123"/>
    </source>
</evidence>
<feature type="region of interest" description="Disordered" evidence="4">
    <location>
        <begin position="66"/>
        <end position="115"/>
    </location>
</feature>
<comment type="similarity">
    <text evidence="2">Belongs to the eukaryotic RPC7 RNA polymerase subunit family.</text>
</comment>
<evidence type="ECO:0000256" key="2">
    <source>
        <dbReference type="ARBA" id="ARBA00008352"/>
    </source>
</evidence>
<dbReference type="GO" id="GO:0005666">
    <property type="term" value="C:RNA polymerase III complex"/>
    <property type="evidence" value="ECO:0007669"/>
    <property type="project" value="TreeGrafter"/>
</dbReference>
<name>A0A8T2BET7_9BRAS</name>
<evidence type="ECO:0008006" key="8">
    <source>
        <dbReference type="Google" id="ProtNLM"/>
    </source>
</evidence>
<dbReference type="PANTHER" id="PTHR15367:SF2">
    <property type="entry name" value="DNA-DIRECTED RNA POLYMERASE III SUBUNIT"/>
    <property type="match status" value="1"/>
</dbReference>
<accession>A0A8T2BET7</accession>
<feature type="chain" id="PRO_5035905432" description="Transmembrane protein" evidence="5">
    <location>
        <begin position="24"/>
        <end position="209"/>
    </location>
</feature>
<evidence type="ECO:0000313" key="6">
    <source>
        <dbReference type="EMBL" id="KAG7585867.1"/>
    </source>
</evidence>
<keyword evidence="7" id="KW-1185">Reference proteome</keyword>
<reference evidence="6 7" key="1">
    <citation type="submission" date="2020-12" db="EMBL/GenBank/DDBJ databases">
        <title>Concerted genomic and epigenomic changes stabilize Arabidopsis allopolyploids.</title>
        <authorList>
            <person name="Chen Z."/>
        </authorList>
    </citation>
    <scope>NUCLEOTIDE SEQUENCE [LARGE SCALE GENOMIC DNA]</scope>
    <source>
        <strain evidence="6">Allo738</strain>
        <tissue evidence="6">Leaf</tissue>
    </source>
</reference>
<feature type="region of interest" description="Disordered" evidence="4">
    <location>
        <begin position="156"/>
        <end position="209"/>
    </location>
</feature>
<organism evidence="6 7">
    <name type="scientific">Arabidopsis thaliana x Arabidopsis arenosa</name>
    <dbReference type="NCBI Taxonomy" id="1240361"/>
    <lineage>
        <taxon>Eukaryota</taxon>
        <taxon>Viridiplantae</taxon>
        <taxon>Streptophyta</taxon>
        <taxon>Embryophyta</taxon>
        <taxon>Tracheophyta</taxon>
        <taxon>Spermatophyta</taxon>
        <taxon>Magnoliopsida</taxon>
        <taxon>eudicotyledons</taxon>
        <taxon>Gunneridae</taxon>
        <taxon>Pentapetalae</taxon>
        <taxon>rosids</taxon>
        <taxon>malvids</taxon>
        <taxon>Brassicales</taxon>
        <taxon>Brassicaceae</taxon>
        <taxon>Camelineae</taxon>
        <taxon>Arabidopsis</taxon>
    </lineage>
</organism>
<comment type="caution">
    <text evidence="6">The sequence shown here is derived from an EMBL/GenBank/DDBJ whole genome shotgun (WGS) entry which is preliminary data.</text>
</comment>
<dbReference type="Proteomes" id="UP000694240">
    <property type="component" value="Chromosome 7"/>
</dbReference>
<dbReference type="InterPro" id="IPR024661">
    <property type="entry name" value="RNA_pol_III_Rpc31"/>
</dbReference>
<proteinExistence type="inferred from homology"/>
<keyword evidence="5" id="KW-0732">Signal</keyword>
<dbReference type="AlphaFoldDB" id="A0A8T2BET7"/>
<feature type="signal peptide" evidence="5">
    <location>
        <begin position="1"/>
        <end position="23"/>
    </location>
</feature>
<gene>
    <name evidence="6" type="ORF">ISN45_Aa02g012160</name>
</gene>
<feature type="compositionally biased region" description="Basic and acidic residues" evidence="4">
    <location>
        <begin position="66"/>
        <end position="76"/>
    </location>
</feature>
<keyword evidence="3" id="KW-0539">Nucleus</keyword>
<feature type="compositionally biased region" description="Pro residues" evidence="4">
    <location>
        <begin position="186"/>
        <end position="196"/>
    </location>
</feature>
<evidence type="ECO:0000256" key="5">
    <source>
        <dbReference type="SAM" id="SignalP"/>
    </source>
</evidence>
<dbReference type="EMBL" id="JAEFBK010000007">
    <property type="protein sequence ID" value="KAG7585867.1"/>
    <property type="molecule type" value="Genomic_DNA"/>
</dbReference>
<evidence type="ECO:0000256" key="4">
    <source>
        <dbReference type="SAM" id="MobiDB-lite"/>
    </source>
</evidence>
<evidence type="ECO:0000256" key="3">
    <source>
        <dbReference type="ARBA" id="ARBA00023242"/>
    </source>
</evidence>
<feature type="compositionally biased region" description="Acidic residues" evidence="4">
    <location>
        <begin position="77"/>
        <end position="115"/>
    </location>
</feature>
<comment type="subcellular location">
    <subcellularLocation>
        <location evidence="1">Nucleus</location>
    </subcellularLocation>
</comment>
<dbReference type="GO" id="GO:0006383">
    <property type="term" value="P:transcription by RNA polymerase III"/>
    <property type="evidence" value="ECO:0007669"/>
    <property type="project" value="InterPro"/>
</dbReference>
<protein>
    <recommendedName>
        <fullName evidence="8">Transmembrane protein</fullName>
    </recommendedName>
</protein>
<evidence type="ECO:0000313" key="7">
    <source>
        <dbReference type="Proteomes" id="UP000694240"/>
    </source>
</evidence>
<sequence>MSSNALLLSLFLLLLCLFSEIGGSETTHRKIENESLDIERERPVKRAKWSQEADLQKLDVFEKLEAKSNAEGKEEKEEGEDDEEVEESQGEESDNGDYDQNQDFDDDDDDYNQADDGDFEEVVRMGSKKSRNANLPSLFLLLLCLFSEIEGIQTTRRRVEEPVRGRIATPPSVTCGGQRLGGPQPSLSPCPRPQPRSRPGSLRRSTTDP</sequence>